<dbReference type="GO" id="GO:0009279">
    <property type="term" value="C:cell outer membrane"/>
    <property type="evidence" value="ECO:0007669"/>
    <property type="project" value="UniProtKB-SubCell"/>
</dbReference>
<comment type="subcellular location">
    <subcellularLocation>
        <location evidence="4">Cell outer membrane</location>
        <topology evidence="4">Lipid-anchor</topology>
    </subcellularLocation>
</comment>
<dbReference type="InterPro" id="IPR015943">
    <property type="entry name" value="WD40/YVTN_repeat-like_dom_sf"/>
</dbReference>
<evidence type="ECO:0000313" key="7">
    <source>
        <dbReference type="EMBL" id="MEF7616026.1"/>
    </source>
</evidence>
<evidence type="ECO:0000256" key="4">
    <source>
        <dbReference type="HAMAP-Rule" id="MF_00923"/>
    </source>
</evidence>
<feature type="chain" id="PRO_5043409896" description="Outer membrane protein assembly factor BamB" evidence="5">
    <location>
        <begin position="19"/>
        <end position="373"/>
    </location>
</feature>
<dbReference type="PANTHER" id="PTHR34512:SF30">
    <property type="entry name" value="OUTER MEMBRANE PROTEIN ASSEMBLY FACTOR BAMB"/>
    <property type="match status" value="1"/>
</dbReference>
<keyword evidence="2 4" id="KW-0472">Membrane</keyword>
<keyword evidence="3 4" id="KW-0998">Cell outer membrane</keyword>
<comment type="function">
    <text evidence="4">Part of the outer membrane protein assembly complex, which is involved in assembly and insertion of beta-barrel proteins into the outer membrane.</text>
</comment>
<dbReference type="NCBIfam" id="TIGR03300">
    <property type="entry name" value="assembly_YfgL"/>
    <property type="match status" value="1"/>
</dbReference>
<dbReference type="GO" id="GO:0043165">
    <property type="term" value="P:Gram-negative-bacterium-type cell outer membrane assembly"/>
    <property type="evidence" value="ECO:0007669"/>
    <property type="project" value="UniProtKB-UniRule"/>
</dbReference>
<feature type="domain" description="Pyrrolo-quinoline quinone repeat" evidence="6">
    <location>
        <begin position="71"/>
        <end position="298"/>
    </location>
</feature>
<keyword evidence="1 4" id="KW-0732">Signal</keyword>
<organism evidence="7 8">
    <name type="scientific">Aquincola agrisoli</name>
    <dbReference type="NCBI Taxonomy" id="3119538"/>
    <lineage>
        <taxon>Bacteria</taxon>
        <taxon>Pseudomonadati</taxon>
        <taxon>Pseudomonadota</taxon>
        <taxon>Betaproteobacteria</taxon>
        <taxon>Burkholderiales</taxon>
        <taxon>Sphaerotilaceae</taxon>
        <taxon>Aquincola</taxon>
    </lineage>
</organism>
<protein>
    <recommendedName>
        <fullName evidence="4">Outer membrane protein assembly factor BamB</fullName>
    </recommendedName>
</protein>
<evidence type="ECO:0000256" key="2">
    <source>
        <dbReference type="ARBA" id="ARBA00023136"/>
    </source>
</evidence>
<comment type="caution">
    <text evidence="7">The sequence shown here is derived from an EMBL/GenBank/DDBJ whole genome shotgun (WGS) entry which is preliminary data.</text>
</comment>
<reference evidence="7 8" key="1">
    <citation type="submission" date="2024-02" db="EMBL/GenBank/DDBJ databases">
        <title>Genome sequence of Aquincola sp. MAHUQ-54.</title>
        <authorList>
            <person name="Huq M.A."/>
        </authorList>
    </citation>
    <scope>NUCLEOTIDE SEQUENCE [LARGE SCALE GENOMIC DNA]</scope>
    <source>
        <strain evidence="7 8">MAHUQ-54</strain>
    </source>
</reference>
<accession>A0AAW9QFC7</accession>
<evidence type="ECO:0000259" key="6">
    <source>
        <dbReference type="Pfam" id="PF13360"/>
    </source>
</evidence>
<dbReference type="InterPro" id="IPR002372">
    <property type="entry name" value="PQQ_rpt_dom"/>
</dbReference>
<keyword evidence="8" id="KW-1185">Reference proteome</keyword>
<evidence type="ECO:0000256" key="5">
    <source>
        <dbReference type="SAM" id="SignalP"/>
    </source>
</evidence>
<comment type="similarity">
    <text evidence="4">Belongs to the BamB family.</text>
</comment>
<dbReference type="SUPFAM" id="SSF50998">
    <property type="entry name" value="Quinoprotein alcohol dehydrogenase-like"/>
    <property type="match status" value="1"/>
</dbReference>
<dbReference type="Gene3D" id="2.130.10.10">
    <property type="entry name" value="YVTN repeat-like/Quinoprotein amine dehydrogenase"/>
    <property type="match status" value="1"/>
</dbReference>
<dbReference type="PANTHER" id="PTHR34512">
    <property type="entry name" value="CELL SURFACE PROTEIN"/>
    <property type="match status" value="1"/>
</dbReference>
<proteinExistence type="inferred from homology"/>
<gene>
    <name evidence="4 7" type="primary">bamB</name>
    <name evidence="7" type="ORF">V4F39_19080</name>
</gene>
<dbReference type="SMART" id="SM00564">
    <property type="entry name" value="PQQ"/>
    <property type="match status" value="3"/>
</dbReference>
<dbReference type="InterPro" id="IPR017687">
    <property type="entry name" value="BamB"/>
</dbReference>
<dbReference type="GO" id="GO:0051205">
    <property type="term" value="P:protein insertion into membrane"/>
    <property type="evidence" value="ECO:0007669"/>
    <property type="project" value="UniProtKB-UniRule"/>
</dbReference>
<sequence length="373" mass="39644">MRTLLLRCMAVAAVVVTAAGCSSTDKPKPTPLETVTPAIAGRQVWSVRLDTLTFPLVPTVREGEITLASGDGNVVTLQADSGAEIWRGNVGGRIVAGVGTDGRVAAVVTRDNELVVLERGGVKWRHRLNARVATPPLVAGERVFVMGVDRIVNAFDALDGKLLWKLQRPGDALTLSQASVLAPYKDTLLVGQGPRLVGVDPLRGTVRWDVAVATPRGTNEVERLADLIGPLQRHGESVCMRAFQSSVGCVNAERGALQWSKNVGGVQAVGADADLVVGADGSDRITAWRASNGDIAWTSERLMYRQLSGALVIGRTVIFGDVEGQVHFLDRQNGATLLRLPTDGSPVLGAPVRWGNTVIVTTRNGGVFAFRPE</sequence>
<evidence type="ECO:0000256" key="1">
    <source>
        <dbReference type="ARBA" id="ARBA00022729"/>
    </source>
</evidence>
<dbReference type="InterPro" id="IPR011047">
    <property type="entry name" value="Quinoprotein_ADH-like_sf"/>
</dbReference>
<name>A0AAW9QFC7_9BURK</name>
<comment type="subunit">
    <text evidence="4">Part of the Bam complex.</text>
</comment>
<dbReference type="RefSeq" id="WP_332291387.1">
    <property type="nucleotide sequence ID" value="NZ_JAZIBG010000036.1"/>
</dbReference>
<dbReference type="AlphaFoldDB" id="A0AAW9QFC7"/>
<dbReference type="Pfam" id="PF13360">
    <property type="entry name" value="PQQ_2"/>
    <property type="match status" value="1"/>
</dbReference>
<dbReference type="PROSITE" id="PS51257">
    <property type="entry name" value="PROKAR_LIPOPROTEIN"/>
    <property type="match status" value="1"/>
</dbReference>
<keyword evidence="4" id="KW-0449">Lipoprotein</keyword>
<dbReference type="HAMAP" id="MF_00923">
    <property type="entry name" value="OM_assembly_BamB"/>
    <property type="match status" value="1"/>
</dbReference>
<evidence type="ECO:0000256" key="3">
    <source>
        <dbReference type="ARBA" id="ARBA00023237"/>
    </source>
</evidence>
<keyword evidence="4" id="KW-0564">Palmitate</keyword>
<dbReference type="EMBL" id="JAZIBG010000036">
    <property type="protein sequence ID" value="MEF7616026.1"/>
    <property type="molecule type" value="Genomic_DNA"/>
</dbReference>
<evidence type="ECO:0000313" key="8">
    <source>
        <dbReference type="Proteomes" id="UP001336250"/>
    </source>
</evidence>
<feature type="signal peptide" evidence="5">
    <location>
        <begin position="1"/>
        <end position="18"/>
    </location>
</feature>
<dbReference type="Proteomes" id="UP001336250">
    <property type="component" value="Unassembled WGS sequence"/>
</dbReference>
<dbReference type="InterPro" id="IPR018391">
    <property type="entry name" value="PQQ_b-propeller_rpt"/>
</dbReference>